<keyword evidence="8" id="KW-1015">Disulfide bond</keyword>
<gene>
    <name evidence="12" type="ORF">FZEAL_1762</name>
</gene>
<keyword evidence="7" id="KW-0170">Cobalt</keyword>
<reference evidence="12" key="1">
    <citation type="journal article" date="2020" name="BMC Genomics">
        <title>Correction to: Identification and distribution of gene clusters required for synthesis of sphingolipid metabolism inhibitors in diverse species of the filamentous fungus Fusarium.</title>
        <authorList>
            <person name="Kim H.S."/>
            <person name="Lohmar J.M."/>
            <person name="Busman M."/>
            <person name="Brown D.W."/>
            <person name="Naumann T.A."/>
            <person name="Divon H.H."/>
            <person name="Lysoe E."/>
            <person name="Uhlig S."/>
            <person name="Proctor R.H."/>
        </authorList>
    </citation>
    <scope>NUCLEOTIDE SEQUENCE</scope>
    <source>
        <strain evidence="12">NRRL 22465</strain>
    </source>
</reference>
<evidence type="ECO:0000256" key="2">
    <source>
        <dbReference type="ARBA" id="ARBA00022669"/>
    </source>
</evidence>
<dbReference type="InterPro" id="IPR002509">
    <property type="entry name" value="NODB_dom"/>
</dbReference>
<evidence type="ECO:0000256" key="7">
    <source>
        <dbReference type="ARBA" id="ARBA00023285"/>
    </source>
</evidence>
<evidence type="ECO:0000256" key="5">
    <source>
        <dbReference type="ARBA" id="ARBA00022801"/>
    </source>
</evidence>
<keyword evidence="2 8" id="KW-0147">Chitin-binding</keyword>
<evidence type="ECO:0000313" key="13">
    <source>
        <dbReference type="Proteomes" id="UP000635477"/>
    </source>
</evidence>
<feature type="disulfide bond" evidence="8">
    <location>
        <begin position="60"/>
        <end position="72"/>
    </location>
</feature>
<feature type="domain" description="Chitin-binding type-1" evidence="10">
    <location>
        <begin position="50"/>
        <end position="95"/>
    </location>
</feature>
<dbReference type="OrthoDB" id="407355at2759"/>
<evidence type="ECO:0008006" key="14">
    <source>
        <dbReference type="Google" id="ProtNLM"/>
    </source>
</evidence>
<dbReference type="PROSITE" id="PS00026">
    <property type="entry name" value="CHIT_BIND_I_1"/>
    <property type="match status" value="1"/>
</dbReference>
<keyword evidence="6" id="KW-0119">Carbohydrate metabolism</keyword>
<evidence type="ECO:0000256" key="6">
    <source>
        <dbReference type="ARBA" id="ARBA00023277"/>
    </source>
</evidence>
<comment type="cofactor">
    <cofactor evidence="1">
        <name>Co(2+)</name>
        <dbReference type="ChEBI" id="CHEBI:48828"/>
    </cofactor>
</comment>
<dbReference type="GO" id="GO:0016810">
    <property type="term" value="F:hydrolase activity, acting on carbon-nitrogen (but not peptide) bonds"/>
    <property type="evidence" value="ECO:0007669"/>
    <property type="project" value="InterPro"/>
</dbReference>
<feature type="domain" description="NodB homology" evidence="11">
    <location>
        <begin position="148"/>
        <end position="344"/>
    </location>
</feature>
<evidence type="ECO:0000256" key="8">
    <source>
        <dbReference type="PROSITE-ProRule" id="PRU00261"/>
    </source>
</evidence>
<dbReference type="GO" id="GO:0008061">
    <property type="term" value="F:chitin binding"/>
    <property type="evidence" value="ECO:0007669"/>
    <property type="project" value="UniProtKB-UniRule"/>
</dbReference>
<dbReference type="InterPro" id="IPR011330">
    <property type="entry name" value="Glyco_hydro/deAcase_b/a-brl"/>
</dbReference>
<dbReference type="Proteomes" id="UP000635477">
    <property type="component" value="Unassembled WGS sequence"/>
</dbReference>
<proteinExistence type="predicted"/>
<dbReference type="CDD" id="cd11618">
    <property type="entry name" value="ChtBD1_1"/>
    <property type="match status" value="1"/>
</dbReference>
<evidence type="ECO:0000256" key="3">
    <source>
        <dbReference type="ARBA" id="ARBA00022723"/>
    </source>
</evidence>
<dbReference type="GO" id="GO:0005975">
    <property type="term" value="P:carbohydrate metabolic process"/>
    <property type="evidence" value="ECO:0007669"/>
    <property type="project" value="InterPro"/>
</dbReference>
<name>A0A8H4US45_9HYPO</name>
<dbReference type="PROSITE" id="PS50941">
    <property type="entry name" value="CHIT_BIND_I_2"/>
    <property type="match status" value="2"/>
</dbReference>
<dbReference type="CDD" id="cd10951">
    <property type="entry name" value="CE4_ClCDA_like"/>
    <property type="match status" value="1"/>
</dbReference>
<keyword evidence="13" id="KW-1185">Reference proteome</keyword>
<dbReference type="EMBL" id="JABEYC010000103">
    <property type="protein sequence ID" value="KAF4982655.1"/>
    <property type="molecule type" value="Genomic_DNA"/>
</dbReference>
<keyword evidence="4 9" id="KW-0732">Signal</keyword>
<evidence type="ECO:0000256" key="1">
    <source>
        <dbReference type="ARBA" id="ARBA00001941"/>
    </source>
</evidence>
<dbReference type="Gene3D" id="3.30.60.10">
    <property type="entry name" value="Endochitinase-like"/>
    <property type="match status" value="2"/>
</dbReference>
<dbReference type="Pfam" id="PF01522">
    <property type="entry name" value="Polysacc_deac_1"/>
    <property type="match status" value="1"/>
</dbReference>
<evidence type="ECO:0000313" key="12">
    <source>
        <dbReference type="EMBL" id="KAF4982655.1"/>
    </source>
</evidence>
<dbReference type="InterPro" id="IPR018371">
    <property type="entry name" value="Chitin-binding_1_CS"/>
</dbReference>
<comment type="caution">
    <text evidence="12">The sequence shown here is derived from an EMBL/GenBank/DDBJ whole genome shotgun (WGS) entry which is preliminary data.</text>
</comment>
<dbReference type="SUPFAM" id="SSF88713">
    <property type="entry name" value="Glycoside hydrolase/deacetylase"/>
    <property type="match status" value="1"/>
</dbReference>
<dbReference type="Gene3D" id="3.20.20.370">
    <property type="entry name" value="Glycoside hydrolase/deacetylase"/>
    <property type="match status" value="1"/>
</dbReference>
<keyword evidence="3" id="KW-0479">Metal-binding</keyword>
<accession>A0A8H4US45</accession>
<feature type="chain" id="PRO_5034833031" description="Chitin binding protein" evidence="9">
    <location>
        <begin position="19"/>
        <end position="451"/>
    </location>
</feature>
<dbReference type="PANTHER" id="PTHR46471:SF2">
    <property type="entry name" value="CHITIN DEACETYLASE-RELATED"/>
    <property type="match status" value="1"/>
</dbReference>
<feature type="domain" description="Chitin-binding type-1" evidence="10">
    <location>
        <begin position="406"/>
        <end position="451"/>
    </location>
</feature>
<dbReference type="CDD" id="cd00035">
    <property type="entry name" value="ChtBD1"/>
    <property type="match status" value="1"/>
</dbReference>
<dbReference type="AlphaFoldDB" id="A0A8H4US45"/>
<evidence type="ECO:0000256" key="4">
    <source>
        <dbReference type="ARBA" id="ARBA00022729"/>
    </source>
</evidence>
<protein>
    <recommendedName>
        <fullName evidence="14">Chitin binding protein</fullName>
    </recommendedName>
</protein>
<dbReference type="PROSITE" id="PS51677">
    <property type="entry name" value="NODB"/>
    <property type="match status" value="1"/>
</dbReference>
<dbReference type="PANTHER" id="PTHR46471">
    <property type="entry name" value="CHITIN DEACETYLASE"/>
    <property type="match status" value="1"/>
</dbReference>
<dbReference type="SUPFAM" id="SSF57016">
    <property type="entry name" value="Plant lectins/antimicrobial peptides"/>
    <property type="match status" value="2"/>
</dbReference>
<dbReference type="InterPro" id="IPR036861">
    <property type="entry name" value="Endochitinase-like_sf"/>
</dbReference>
<sequence length="451" mass="48726">MRGIFALSLSTLPSLVLGDGFVARRKGGELNFRAVHADDAPDQTVRLEKRVSCGKGTGSCPSGQCCSESGNCGTTKAYCTSPSCQIAYSNGNCDSSKRPDGETTANVPRQTTGKVPYNVYITNCSQPGTVALTFGETPIPLDQTRTDRGANGFPDDGPYTYTDHILDVLEENNVKATFFIVGNNLGKGRIDDASTGWPKVLRRMHSAGHQLASHSWSHEDLSAASDEIRQQQIIYNEMAFRNIFGWFPKYLRPPYGSCSRVSGCLDYVTKLGYHVVNWNLDTKDYEHDSPSEIQTSKSTFSEGVSTAANSHSYIELSHDVHQQTAYNLTSFMIKTIKERGYRAVTVGECLGDSPQNWYVDASGTKTSPTAASFCGSTSGYCDGGCQAGFGKCNTWKASDGLIVSDNGLCGDKYKQTCKGSRYGSCCSKYGNCGKTDAYCGSGCQNGYGICS</sequence>
<organism evidence="12 13">
    <name type="scientific">Fusarium zealandicum</name>
    <dbReference type="NCBI Taxonomy" id="1053134"/>
    <lineage>
        <taxon>Eukaryota</taxon>
        <taxon>Fungi</taxon>
        <taxon>Dikarya</taxon>
        <taxon>Ascomycota</taxon>
        <taxon>Pezizomycotina</taxon>
        <taxon>Sordariomycetes</taxon>
        <taxon>Hypocreomycetidae</taxon>
        <taxon>Hypocreales</taxon>
        <taxon>Nectriaceae</taxon>
        <taxon>Fusarium</taxon>
        <taxon>Fusarium staphyleae species complex</taxon>
    </lineage>
</organism>
<evidence type="ECO:0000256" key="9">
    <source>
        <dbReference type="SAM" id="SignalP"/>
    </source>
</evidence>
<feature type="disulfide bond" evidence="8">
    <location>
        <begin position="65"/>
        <end position="79"/>
    </location>
</feature>
<dbReference type="InterPro" id="IPR001002">
    <property type="entry name" value="Chitin-bd_1"/>
</dbReference>
<evidence type="ECO:0000259" key="10">
    <source>
        <dbReference type="PROSITE" id="PS50941"/>
    </source>
</evidence>
<keyword evidence="5" id="KW-0378">Hydrolase</keyword>
<feature type="signal peptide" evidence="9">
    <location>
        <begin position="1"/>
        <end position="18"/>
    </location>
</feature>
<evidence type="ECO:0000259" key="11">
    <source>
        <dbReference type="PROSITE" id="PS51677"/>
    </source>
</evidence>
<dbReference type="SMART" id="SM00270">
    <property type="entry name" value="ChtBD1"/>
    <property type="match status" value="2"/>
</dbReference>
<dbReference type="GO" id="GO:0046872">
    <property type="term" value="F:metal ion binding"/>
    <property type="evidence" value="ECO:0007669"/>
    <property type="project" value="UniProtKB-KW"/>
</dbReference>
<reference evidence="12" key="2">
    <citation type="submission" date="2020-05" db="EMBL/GenBank/DDBJ databases">
        <authorList>
            <person name="Kim H.-S."/>
            <person name="Proctor R.H."/>
            <person name="Brown D.W."/>
        </authorList>
    </citation>
    <scope>NUCLEOTIDE SEQUENCE</scope>
    <source>
        <strain evidence="12">NRRL 22465</strain>
    </source>
</reference>
<feature type="disulfide bond" evidence="8">
    <location>
        <begin position="425"/>
        <end position="439"/>
    </location>
</feature>
<comment type="caution">
    <text evidence="8">Lacks conserved residue(s) required for the propagation of feature annotation.</text>
</comment>